<dbReference type="Proteomes" id="UP000821837">
    <property type="component" value="Unassembled WGS sequence"/>
</dbReference>
<reference evidence="4" key="1">
    <citation type="journal article" date="2020" name="Cell">
        <title>Large-Scale Comparative Analyses of Tick Genomes Elucidate Their Genetic Diversity and Vector Capacities.</title>
        <authorList>
            <consortium name="Tick Genome and Microbiome Consortium (TIGMIC)"/>
            <person name="Jia N."/>
            <person name="Wang J."/>
            <person name="Shi W."/>
            <person name="Du L."/>
            <person name="Sun Y."/>
            <person name="Zhan W."/>
            <person name="Jiang J.F."/>
            <person name="Wang Q."/>
            <person name="Zhang B."/>
            <person name="Ji P."/>
            <person name="Bell-Sakyi L."/>
            <person name="Cui X.M."/>
            <person name="Yuan T.T."/>
            <person name="Jiang B.G."/>
            <person name="Yang W.F."/>
            <person name="Lam T.T."/>
            <person name="Chang Q.C."/>
            <person name="Ding S.J."/>
            <person name="Wang X.J."/>
            <person name="Zhu J.G."/>
            <person name="Ruan X.D."/>
            <person name="Zhao L."/>
            <person name="Wei J.T."/>
            <person name="Ye R.Z."/>
            <person name="Que T.C."/>
            <person name="Du C.H."/>
            <person name="Zhou Y.H."/>
            <person name="Cheng J.X."/>
            <person name="Dai P.F."/>
            <person name="Guo W.B."/>
            <person name="Han X.H."/>
            <person name="Huang E.J."/>
            <person name="Li L.F."/>
            <person name="Wei W."/>
            <person name="Gao Y.C."/>
            <person name="Liu J.Z."/>
            <person name="Shao H.Z."/>
            <person name="Wang X."/>
            <person name="Wang C.C."/>
            <person name="Yang T.C."/>
            <person name="Huo Q.B."/>
            <person name="Li W."/>
            <person name="Chen H.Y."/>
            <person name="Chen S.E."/>
            <person name="Zhou L.G."/>
            <person name="Ni X.B."/>
            <person name="Tian J.H."/>
            <person name="Sheng Y."/>
            <person name="Liu T."/>
            <person name="Pan Y.S."/>
            <person name="Xia L.Y."/>
            <person name="Li J."/>
            <person name="Zhao F."/>
            <person name="Cao W.C."/>
        </authorList>
    </citation>
    <scope>NUCLEOTIDE SEQUENCE</scope>
    <source>
        <strain evidence="4">Rsan-2018</strain>
    </source>
</reference>
<dbReference type="PANTHER" id="PTHR11733">
    <property type="entry name" value="ZINC METALLOPROTEASE FAMILY M13 NEPRILYSIN-RELATED"/>
    <property type="match status" value="1"/>
</dbReference>
<evidence type="ECO:0000256" key="1">
    <source>
        <dbReference type="ARBA" id="ARBA00007357"/>
    </source>
</evidence>
<dbReference type="SUPFAM" id="SSF55486">
    <property type="entry name" value="Metalloproteases ('zincins'), catalytic domain"/>
    <property type="match status" value="1"/>
</dbReference>
<evidence type="ECO:0000313" key="5">
    <source>
        <dbReference type="Proteomes" id="UP000821837"/>
    </source>
</evidence>
<dbReference type="VEuPathDB" id="VectorBase:RSAN_041765"/>
<dbReference type="PROSITE" id="PS51885">
    <property type="entry name" value="NEPRILYSIN"/>
    <property type="match status" value="1"/>
</dbReference>
<evidence type="ECO:0000256" key="2">
    <source>
        <dbReference type="SAM" id="Coils"/>
    </source>
</evidence>
<protein>
    <recommendedName>
        <fullName evidence="3">Peptidase M13 N-terminal domain-containing protein</fullName>
    </recommendedName>
</protein>
<name>A0A9D4SNL3_RHISA</name>
<dbReference type="Gene3D" id="1.10.1380.10">
    <property type="entry name" value="Neutral endopeptidase , domain2"/>
    <property type="match status" value="1"/>
</dbReference>
<comment type="similarity">
    <text evidence="1">Belongs to the peptidase M13 family.</text>
</comment>
<dbReference type="AlphaFoldDB" id="A0A9D4SNL3"/>
<dbReference type="InterPro" id="IPR042089">
    <property type="entry name" value="Peptidase_M13_dom_2"/>
</dbReference>
<reference evidence="4" key="2">
    <citation type="submission" date="2021-09" db="EMBL/GenBank/DDBJ databases">
        <authorList>
            <person name="Jia N."/>
            <person name="Wang J."/>
            <person name="Shi W."/>
            <person name="Du L."/>
            <person name="Sun Y."/>
            <person name="Zhan W."/>
            <person name="Jiang J."/>
            <person name="Wang Q."/>
            <person name="Zhang B."/>
            <person name="Ji P."/>
            <person name="Sakyi L.B."/>
            <person name="Cui X."/>
            <person name="Yuan T."/>
            <person name="Jiang B."/>
            <person name="Yang W."/>
            <person name="Lam T.T.-Y."/>
            <person name="Chang Q."/>
            <person name="Ding S."/>
            <person name="Wang X."/>
            <person name="Zhu J."/>
            <person name="Ruan X."/>
            <person name="Zhao L."/>
            <person name="Wei J."/>
            <person name="Que T."/>
            <person name="Du C."/>
            <person name="Cheng J."/>
            <person name="Dai P."/>
            <person name="Han X."/>
            <person name="Huang E."/>
            <person name="Gao Y."/>
            <person name="Liu J."/>
            <person name="Shao H."/>
            <person name="Ye R."/>
            <person name="Li L."/>
            <person name="Wei W."/>
            <person name="Wang X."/>
            <person name="Wang C."/>
            <person name="Huo Q."/>
            <person name="Li W."/>
            <person name="Guo W."/>
            <person name="Chen H."/>
            <person name="Chen S."/>
            <person name="Zhou L."/>
            <person name="Zhou L."/>
            <person name="Ni X."/>
            <person name="Tian J."/>
            <person name="Zhou Y."/>
            <person name="Sheng Y."/>
            <person name="Liu T."/>
            <person name="Pan Y."/>
            <person name="Xia L."/>
            <person name="Li J."/>
            <person name="Zhao F."/>
            <person name="Cao W."/>
        </authorList>
    </citation>
    <scope>NUCLEOTIDE SEQUENCE</scope>
    <source>
        <strain evidence="4">Rsan-2018</strain>
        <tissue evidence="4">Larvae</tissue>
    </source>
</reference>
<keyword evidence="2" id="KW-0175">Coiled coil</keyword>
<feature type="coiled-coil region" evidence="2">
    <location>
        <begin position="37"/>
        <end position="64"/>
    </location>
</feature>
<organism evidence="4 5">
    <name type="scientific">Rhipicephalus sanguineus</name>
    <name type="common">Brown dog tick</name>
    <name type="synonym">Ixodes sanguineus</name>
    <dbReference type="NCBI Taxonomy" id="34632"/>
    <lineage>
        <taxon>Eukaryota</taxon>
        <taxon>Metazoa</taxon>
        <taxon>Ecdysozoa</taxon>
        <taxon>Arthropoda</taxon>
        <taxon>Chelicerata</taxon>
        <taxon>Arachnida</taxon>
        <taxon>Acari</taxon>
        <taxon>Parasitiformes</taxon>
        <taxon>Ixodida</taxon>
        <taxon>Ixodoidea</taxon>
        <taxon>Ixodidae</taxon>
        <taxon>Rhipicephalinae</taxon>
        <taxon>Rhipicephalus</taxon>
        <taxon>Rhipicephalus</taxon>
    </lineage>
</organism>
<evidence type="ECO:0000259" key="3">
    <source>
        <dbReference type="Pfam" id="PF05649"/>
    </source>
</evidence>
<evidence type="ECO:0000313" key="4">
    <source>
        <dbReference type="EMBL" id="KAH7935415.1"/>
    </source>
</evidence>
<dbReference type="InterPro" id="IPR008753">
    <property type="entry name" value="Peptidase_M13_N"/>
</dbReference>
<dbReference type="EMBL" id="JABSTV010001255">
    <property type="protein sequence ID" value="KAH7935415.1"/>
    <property type="molecule type" value="Genomic_DNA"/>
</dbReference>
<sequence>MINESLNTSVDPCEDFYSYACGGWMENHPIPAEKSALDSFSILNDELRDTLRDLLENITLVDENQTIVDKLGLFYNSCVGRKQLINQNTTYSRPIIAAYKNVIQVAMKFMKPNLSDEEVSDLTEKLVAYEGQLANATTTGVRNELTPRGNDYLG</sequence>
<dbReference type="GO" id="GO:0004222">
    <property type="term" value="F:metalloendopeptidase activity"/>
    <property type="evidence" value="ECO:0007669"/>
    <property type="project" value="InterPro"/>
</dbReference>
<proteinExistence type="inferred from homology"/>
<accession>A0A9D4SNL3</accession>
<comment type="caution">
    <text evidence="4">The sequence shown here is derived from an EMBL/GenBank/DDBJ whole genome shotgun (WGS) entry which is preliminary data.</text>
</comment>
<dbReference type="InterPro" id="IPR000718">
    <property type="entry name" value="Peptidase_M13"/>
</dbReference>
<dbReference type="InterPro" id="IPR024079">
    <property type="entry name" value="MetalloPept_cat_dom_sf"/>
</dbReference>
<dbReference type="PANTHER" id="PTHR11733:SF241">
    <property type="entry name" value="GH26575P-RELATED"/>
    <property type="match status" value="1"/>
</dbReference>
<dbReference type="GO" id="GO:0016485">
    <property type="term" value="P:protein processing"/>
    <property type="evidence" value="ECO:0007669"/>
    <property type="project" value="TreeGrafter"/>
</dbReference>
<keyword evidence="5" id="KW-1185">Reference proteome</keyword>
<gene>
    <name evidence="4" type="ORF">HPB52_007437</name>
</gene>
<dbReference type="Pfam" id="PF05649">
    <property type="entry name" value="Peptidase_M13_N"/>
    <property type="match status" value="1"/>
</dbReference>
<dbReference type="GO" id="GO:0005886">
    <property type="term" value="C:plasma membrane"/>
    <property type="evidence" value="ECO:0007669"/>
    <property type="project" value="TreeGrafter"/>
</dbReference>
<dbReference type="Gene3D" id="3.40.390.10">
    <property type="entry name" value="Collagenase (Catalytic Domain)"/>
    <property type="match status" value="1"/>
</dbReference>
<feature type="domain" description="Peptidase M13 N-terminal" evidence="3">
    <location>
        <begin position="12"/>
        <end position="83"/>
    </location>
</feature>